<proteinExistence type="predicted"/>
<sequence>MQLRGSKYFNIFIKTSPKIIKSVKIMRLSLDFRQLKRLIAAYKHVHTLYLWTCKLSIPKVPDFSRALTNCQIQDLNLADSGDFSFGNWKHSLDEFKNLVQGLTSSQDLRQNLRKINIRYCEVDQQEAEDIFNDTQLENVRIIT</sequence>
<dbReference type="Gene3D" id="3.80.10.10">
    <property type="entry name" value="Ribonuclease Inhibitor"/>
    <property type="match status" value="1"/>
</dbReference>
<comment type="caution">
    <text evidence="1">The sequence shown here is derived from an EMBL/GenBank/DDBJ whole genome shotgun (WGS) entry which is preliminary data.</text>
</comment>
<keyword evidence="2" id="KW-1185">Reference proteome</keyword>
<protein>
    <submittedName>
        <fullName evidence="1">Uncharacterized protein</fullName>
    </submittedName>
</protein>
<dbReference type="SUPFAM" id="SSF52047">
    <property type="entry name" value="RNI-like"/>
    <property type="match status" value="1"/>
</dbReference>
<dbReference type="EMBL" id="CAMPGE010011417">
    <property type="protein sequence ID" value="CAI2370252.1"/>
    <property type="molecule type" value="Genomic_DNA"/>
</dbReference>
<evidence type="ECO:0000313" key="1">
    <source>
        <dbReference type="EMBL" id="CAI2370252.1"/>
    </source>
</evidence>
<evidence type="ECO:0000313" key="2">
    <source>
        <dbReference type="Proteomes" id="UP001295684"/>
    </source>
</evidence>
<name>A0AAD1UNV4_EUPCR</name>
<dbReference type="AlphaFoldDB" id="A0AAD1UNV4"/>
<dbReference type="InterPro" id="IPR032675">
    <property type="entry name" value="LRR_dom_sf"/>
</dbReference>
<organism evidence="1 2">
    <name type="scientific">Euplotes crassus</name>
    <dbReference type="NCBI Taxonomy" id="5936"/>
    <lineage>
        <taxon>Eukaryota</taxon>
        <taxon>Sar</taxon>
        <taxon>Alveolata</taxon>
        <taxon>Ciliophora</taxon>
        <taxon>Intramacronucleata</taxon>
        <taxon>Spirotrichea</taxon>
        <taxon>Hypotrichia</taxon>
        <taxon>Euplotida</taxon>
        <taxon>Euplotidae</taxon>
        <taxon>Moneuplotes</taxon>
    </lineage>
</organism>
<dbReference type="Proteomes" id="UP001295684">
    <property type="component" value="Unassembled WGS sequence"/>
</dbReference>
<accession>A0AAD1UNV4</accession>
<reference evidence="1" key="1">
    <citation type="submission" date="2023-07" db="EMBL/GenBank/DDBJ databases">
        <authorList>
            <consortium name="AG Swart"/>
            <person name="Singh M."/>
            <person name="Singh A."/>
            <person name="Seah K."/>
            <person name="Emmerich C."/>
        </authorList>
    </citation>
    <scope>NUCLEOTIDE SEQUENCE</scope>
    <source>
        <strain evidence="1">DP1</strain>
    </source>
</reference>
<gene>
    <name evidence="1" type="ORF">ECRASSUSDP1_LOCUS11561</name>
</gene>